<reference evidence="2" key="1">
    <citation type="journal article" date="2014" name="Int. J. Syst. Evol. Microbiol.">
        <title>Complete genome sequence of Corynebacterium casei LMG S-19264T (=DSM 44701T), isolated from a smear-ripened cheese.</title>
        <authorList>
            <consortium name="US DOE Joint Genome Institute (JGI-PGF)"/>
            <person name="Walter F."/>
            <person name="Albersmeier A."/>
            <person name="Kalinowski J."/>
            <person name="Ruckert C."/>
        </authorList>
    </citation>
    <scope>NUCLEOTIDE SEQUENCE</scope>
    <source>
        <strain evidence="2">VKM B-2935</strain>
    </source>
</reference>
<dbReference type="AlphaFoldDB" id="A0A9W6K600"/>
<evidence type="ECO:0000256" key="1">
    <source>
        <dbReference type="SAM" id="SignalP"/>
    </source>
</evidence>
<comment type="caution">
    <text evidence="2">The sequence shown here is derived from an EMBL/GenBank/DDBJ whole genome shotgun (WGS) entry which is preliminary data.</text>
</comment>
<protein>
    <recommendedName>
        <fullName evidence="4">Lipoprotein</fullName>
    </recommendedName>
</protein>
<reference evidence="2" key="2">
    <citation type="submission" date="2023-01" db="EMBL/GenBank/DDBJ databases">
        <authorList>
            <person name="Sun Q."/>
            <person name="Evtushenko L."/>
        </authorList>
    </citation>
    <scope>NUCLEOTIDE SEQUENCE</scope>
    <source>
        <strain evidence="2">VKM B-2935</strain>
    </source>
</reference>
<accession>A0A9W6K600</accession>
<feature type="signal peptide" evidence="1">
    <location>
        <begin position="1"/>
        <end position="18"/>
    </location>
</feature>
<evidence type="ECO:0008006" key="4">
    <source>
        <dbReference type="Google" id="ProtNLM"/>
    </source>
</evidence>
<gene>
    <name evidence="2" type="ORF">GCM10017655_19430</name>
</gene>
<dbReference type="RefSeq" id="WP_271195087.1">
    <property type="nucleotide sequence ID" value="NZ_BSFN01000004.1"/>
</dbReference>
<dbReference type="InterPro" id="IPR010239">
    <property type="entry name" value="CHP02001"/>
</dbReference>
<name>A0A9W6K600_9PSED</name>
<sequence length="244" mass="26992">MKHVLLAGLALFPLASHAAIPLNDDFAVQVDLTLASDYRTRGISQTQNDPAAQVGVTLLHSSGLYAGLWTSNVDFGFGLKTRQEVDYYAGWFWQANDDVSLDLGYIKYAYPKEGQFNQSEVYGILSAYGFKAAAYYSNDAPNYVGKDQDTLYSYIGYETVLPADIGLKLRYGRADFKDPLYFSANGTGSDSYREWEAKLTYDLFDVTWGLSYIDTDLSDDQCASNYGFTDTCGSTVVASVSKSF</sequence>
<evidence type="ECO:0000313" key="2">
    <source>
        <dbReference type="EMBL" id="GLK88881.1"/>
    </source>
</evidence>
<keyword evidence="3" id="KW-1185">Reference proteome</keyword>
<dbReference type="NCBIfam" id="TIGR02001">
    <property type="entry name" value="gcw_chp"/>
    <property type="match status" value="1"/>
</dbReference>
<keyword evidence="1" id="KW-0732">Signal</keyword>
<feature type="chain" id="PRO_5040950995" description="Lipoprotein" evidence="1">
    <location>
        <begin position="19"/>
        <end position="244"/>
    </location>
</feature>
<dbReference type="Pfam" id="PF09694">
    <property type="entry name" value="Gcw_chp"/>
    <property type="match status" value="1"/>
</dbReference>
<organism evidence="2 3">
    <name type="scientific">Pseudomonas turukhanskensis</name>
    <dbReference type="NCBI Taxonomy" id="1806536"/>
    <lineage>
        <taxon>Bacteria</taxon>
        <taxon>Pseudomonadati</taxon>
        <taxon>Pseudomonadota</taxon>
        <taxon>Gammaproteobacteria</taxon>
        <taxon>Pseudomonadales</taxon>
        <taxon>Pseudomonadaceae</taxon>
        <taxon>Pseudomonas</taxon>
    </lineage>
</organism>
<dbReference type="EMBL" id="BSFN01000004">
    <property type="protein sequence ID" value="GLK88881.1"/>
    <property type="molecule type" value="Genomic_DNA"/>
</dbReference>
<proteinExistence type="predicted"/>
<evidence type="ECO:0000313" key="3">
    <source>
        <dbReference type="Proteomes" id="UP001143328"/>
    </source>
</evidence>
<dbReference type="Proteomes" id="UP001143328">
    <property type="component" value="Unassembled WGS sequence"/>
</dbReference>